<evidence type="ECO:0000313" key="2">
    <source>
        <dbReference type="EMBL" id="KAK6495588.1"/>
    </source>
</evidence>
<organism evidence="2 3">
    <name type="scientific">Arthrobotrys musiformis</name>
    <dbReference type="NCBI Taxonomy" id="47236"/>
    <lineage>
        <taxon>Eukaryota</taxon>
        <taxon>Fungi</taxon>
        <taxon>Dikarya</taxon>
        <taxon>Ascomycota</taxon>
        <taxon>Pezizomycotina</taxon>
        <taxon>Orbiliomycetes</taxon>
        <taxon>Orbiliales</taxon>
        <taxon>Orbiliaceae</taxon>
        <taxon>Arthrobotrys</taxon>
    </lineage>
</organism>
<comment type="caution">
    <text evidence="2">The sequence shown here is derived from an EMBL/GenBank/DDBJ whole genome shotgun (WGS) entry which is preliminary data.</text>
</comment>
<keyword evidence="3" id="KW-1185">Reference proteome</keyword>
<evidence type="ECO:0000256" key="1">
    <source>
        <dbReference type="SAM" id="MobiDB-lite"/>
    </source>
</evidence>
<accession>A0AAV9VSI0</accession>
<dbReference type="Proteomes" id="UP001370758">
    <property type="component" value="Unassembled WGS sequence"/>
</dbReference>
<dbReference type="AlphaFoldDB" id="A0AAV9VSI0"/>
<feature type="region of interest" description="Disordered" evidence="1">
    <location>
        <begin position="1"/>
        <end position="58"/>
    </location>
</feature>
<sequence>MGLVPLSEPTETVPDMQGAAHAALPPYEAQAQAENANRVISHEQEDRSGDESLREYVV</sequence>
<proteinExistence type="predicted"/>
<protein>
    <submittedName>
        <fullName evidence="2">Uncharacterized protein</fullName>
    </submittedName>
</protein>
<reference evidence="2 3" key="1">
    <citation type="submission" date="2023-08" db="EMBL/GenBank/DDBJ databases">
        <authorList>
            <person name="Palmer J.M."/>
        </authorList>
    </citation>
    <scope>NUCLEOTIDE SEQUENCE [LARGE SCALE GENOMIC DNA]</scope>
    <source>
        <strain evidence="2 3">TWF481</strain>
    </source>
</reference>
<dbReference type="EMBL" id="JAVHJL010000012">
    <property type="protein sequence ID" value="KAK6495588.1"/>
    <property type="molecule type" value="Genomic_DNA"/>
</dbReference>
<feature type="compositionally biased region" description="Basic and acidic residues" evidence="1">
    <location>
        <begin position="40"/>
        <end position="58"/>
    </location>
</feature>
<gene>
    <name evidence="2" type="ORF">TWF481_002636</name>
</gene>
<name>A0AAV9VSI0_9PEZI</name>
<evidence type="ECO:0000313" key="3">
    <source>
        <dbReference type="Proteomes" id="UP001370758"/>
    </source>
</evidence>